<evidence type="ECO:0000313" key="2">
    <source>
        <dbReference type="Proteomes" id="UP000324222"/>
    </source>
</evidence>
<dbReference type="Proteomes" id="UP000324222">
    <property type="component" value="Unassembled WGS sequence"/>
</dbReference>
<protein>
    <submittedName>
        <fullName evidence="1">Uncharacterized protein</fullName>
    </submittedName>
</protein>
<gene>
    <name evidence="1" type="ORF">E2C01_008508</name>
</gene>
<comment type="caution">
    <text evidence="1">The sequence shown here is derived from an EMBL/GenBank/DDBJ whole genome shotgun (WGS) entry which is preliminary data.</text>
</comment>
<reference evidence="1 2" key="1">
    <citation type="submission" date="2019-05" db="EMBL/GenBank/DDBJ databases">
        <title>Another draft genome of Portunus trituberculatus and its Hox gene families provides insights of decapod evolution.</title>
        <authorList>
            <person name="Jeong J.-H."/>
            <person name="Song I."/>
            <person name="Kim S."/>
            <person name="Choi T."/>
            <person name="Kim D."/>
            <person name="Ryu S."/>
            <person name="Kim W."/>
        </authorList>
    </citation>
    <scope>NUCLEOTIDE SEQUENCE [LARGE SCALE GENOMIC DNA]</scope>
    <source>
        <tissue evidence="1">Muscle</tissue>
    </source>
</reference>
<dbReference type="AlphaFoldDB" id="A0A5B7D202"/>
<accession>A0A5B7D202</accession>
<name>A0A5B7D202_PORTR</name>
<sequence length="85" mass="8665">MLKSGIKSASTEVIDPSESCAGWEGRLAVCCFVSQMKETLGPGGVLNACITASAELAEHQLHFLAMASAQLGGAGMGAVDCVVNH</sequence>
<evidence type="ECO:0000313" key="1">
    <source>
        <dbReference type="EMBL" id="MPC15709.1"/>
    </source>
</evidence>
<dbReference type="EMBL" id="VSRR010000449">
    <property type="protein sequence ID" value="MPC15709.1"/>
    <property type="molecule type" value="Genomic_DNA"/>
</dbReference>
<organism evidence="1 2">
    <name type="scientific">Portunus trituberculatus</name>
    <name type="common">Swimming crab</name>
    <name type="synonym">Neptunus trituberculatus</name>
    <dbReference type="NCBI Taxonomy" id="210409"/>
    <lineage>
        <taxon>Eukaryota</taxon>
        <taxon>Metazoa</taxon>
        <taxon>Ecdysozoa</taxon>
        <taxon>Arthropoda</taxon>
        <taxon>Crustacea</taxon>
        <taxon>Multicrustacea</taxon>
        <taxon>Malacostraca</taxon>
        <taxon>Eumalacostraca</taxon>
        <taxon>Eucarida</taxon>
        <taxon>Decapoda</taxon>
        <taxon>Pleocyemata</taxon>
        <taxon>Brachyura</taxon>
        <taxon>Eubrachyura</taxon>
        <taxon>Portunoidea</taxon>
        <taxon>Portunidae</taxon>
        <taxon>Portuninae</taxon>
        <taxon>Portunus</taxon>
    </lineage>
</organism>
<keyword evidence="2" id="KW-1185">Reference proteome</keyword>
<proteinExistence type="predicted"/>